<protein>
    <submittedName>
        <fullName evidence="1">Uncharacterized protein</fullName>
    </submittedName>
</protein>
<accession>A0A8D9PEV0</accession>
<sequence>MERSYKNMIYKPSQLLPNLNEIDILSAEGNKF</sequence>
<reference evidence="1" key="1">
    <citation type="journal article" date="2021" name="Proc. Natl. Acad. Sci. U.S.A.">
        <title>A Catalog of Tens of Thousands of Viruses from Human Metagenomes Reveals Hidden Associations with Chronic Diseases.</title>
        <authorList>
            <person name="Tisza M.J."/>
            <person name="Buck C.B."/>
        </authorList>
    </citation>
    <scope>NUCLEOTIDE SEQUENCE</scope>
    <source>
        <strain evidence="1">CtOZu12</strain>
    </source>
</reference>
<name>A0A8D9PEV0_9VIRU</name>
<dbReference type="EMBL" id="BK029940">
    <property type="protein sequence ID" value="DAD55971.1"/>
    <property type="molecule type" value="Genomic_DNA"/>
</dbReference>
<proteinExistence type="predicted"/>
<organism evidence="1">
    <name type="scientific">Bacteriophage sp</name>
    <dbReference type="NCBI Taxonomy" id="38018"/>
    <lineage>
        <taxon>Viruses</taxon>
    </lineage>
</organism>
<evidence type="ECO:0000313" key="1">
    <source>
        <dbReference type="EMBL" id="DAD55971.1"/>
    </source>
</evidence>